<evidence type="ECO:0000256" key="1">
    <source>
        <dbReference type="SAM" id="MobiDB-lite"/>
    </source>
</evidence>
<evidence type="ECO:0000256" key="2">
    <source>
        <dbReference type="SAM" id="SignalP"/>
    </source>
</evidence>
<protein>
    <recommendedName>
        <fullName evidence="5">Secreted protein</fullName>
    </recommendedName>
</protein>
<feature type="chain" id="PRO_5038125647" description="Secreted protein" evidence="2">
    <location>
        <begin position="40"/>
        <end position="162"/>
    </location>
</feature>
<feature type="signal peptide" evidence="2">
    <location>
        <begin position="1"/>
        <end position="39"/>
    </location>
</feature>
<reference evidence="3 4" key="1">
    <citation type="journal article" date="2014" name="Int. J. Syst. Evol. Microbiol.">
        <title>Complete genome sequence of Corynebacterium casei LMG S-19264T (=DSM 44701T), isolated from a smear-ripened cheese.</title>
        <authorList>
            <consortium name="US DOE Joint Genome Institute (JGI-PGF)"/>
            <person name="Walter F."/>
            <person name="Albersmeier A."/>
            <person name="Kalinowski J."/>
            <person name="Ruckert C."/>
        </authorList>
    </citation>
    <scope>NUCLEOTIDE SEQUENCE [LARGE SCALE GENOMIC DNA]</scope>
    <source>
        <strain evidence="3 4">CGMCC 1.9161</strain>
    </source>
</reference>
<accession>A0A917Q6V0</accession>
<keyword evidence="2" id="KW-0732">Signal</keyword>
<dbReference type="EMBL" id="BMMF01000004">
    <property type="protein sequence ID" value="GGK29456.1"/>
    <property type="molecule type" value="Genomic_DNA"/>
</dbReference>
<evidence type="ECO:0000313" key="3">
    <source>
        <dbReference type="EMBL" id="GGK29456.1"/>
    </source>
</evidence>
<dbReference type="AlphaFoldDB" id="A0A917Q6V0"/>
<feature type="region of interest" description="Disordered" evidence="1">
    <location>
        <begin position="140"/>
        <end position="162"/>
    </location>
</feature>
<name>A0A917Q6V0_9HYPH</name>
<proteinExistence type="predicted"/>
<dbReference type="RefSeq" id="WP_188911243.1">
    <property type="nucleotide sequence ID" value="NZ_BMMF01000004.1"/>
</dbReference>
<organism evidence="3 4">
    <name type="scientific">Salinarimonas ramus</name>
    <dbReference type="NCBI Taxonomy" id="690164"/>
    <lineage>
        <taxon>Bacteria</taxon>
        <taxon>Pseudomonadati</taxon>
        <taxon>Pseudomonadota</taxon>
        <taxon>Alphaproteobacteria</taxon>
        <taxon>Hyphomicrobiales</taxon>
        <taxon>Salinarimonadaceae</taxon>
        <taxon>Salinarimonas</taxon>
    </lineage>
</organism>
<gene>
    <name evidence="3" type="ORF">GCM10011322_14820</name>
</gene>
<evidence type="ECO:0008006" key="5">
    <source>
        <dbReference type="Google" id="ProtNLM"/>
    </source>
</evidence>
<sequence length="162" mass="17249">MATKTTISSGISFTRRLAPALAVVAAVTLGALAPTQVSAQANVCQSVGPLLEQRRAIVQRLESLGSENVDPRPACSALRELEANGQTLVDFIDQNQAWCQIPNDFAQNVRQDHERVGGMRADACRVAAQINNAERQAREAAESNQFGGPGLTGRFPIPQGAL</sequence>
<comment type="caution">
    <text evidence="3">The sequence shown here is derived from an EMBL/GenBank/DDBJ whole genome shotgun (WGS) entry which is preliminary data.</text>
</comment>
<keyword evidence="4" id="KW-1185">Reference proteome</keyword>
<evidence type="ECO:0000313" key="4">
    <source>
        <dbReference type="Proteomes" id="UP000600449"/>
    </source>
</evidence>
<dbReference type="Proteomes" id="UP000600449">
    <property type="component" value="Unassembled WGS sequence"/>
</dbReference>